<dbReference type="RefSeq" id="WP_194111685.1">
    <property type="nucleotide sequence ID" value="NZ_JADFFL010000004.1"/>
</dbReference>
<dbReference type="Proteomes" id="UP000622475">
    <property type="component" value="Unassembled WGS sequence"/>
</dbReference>
<comment type="similarity">
    <text evidence="1">Belongs to the glycosyltransferase 2 family.</text>
</comment>
<feature type="domain" description="Glycosyltransferase 2-like" evidence="5">
    <location>
        <begin position="48"/>
        <end position="179"/>
    </location>
</feature>
<dbReference type="EMBL" id="JADFFL010000004">
    <property type="protein sequence ID" value="MBE9662462.1"/>
    <property type="molecule type" value="Genomic_DNA"/>
</dbReference>
<dbReference type="GO" id="GO:0016757">
    <property type="term" value="F:glycosyltransferase activity"/>
    <property type="evidence" value="ECO:0007669"/>
    <property type="project" value="UniProtKB-KW"/>
</dbReference>
<evidence type="ECO:0000313" key="6">
    <source>
        <dbReference type="EMBL" id="MBE9662462.1"/>
    </source>
</evidence>
<evidence type="ECO:0000313" key="7">
    <source>
        <dbReference type="Proteomes" id="UP000622475"/>
    </source>
</evidence>
<gene>
    <name evidence="6" type="ORF">IRJ16_11270</name>
</gene>
<keyword evidence="4" id="KW-0812">Transmembrane</keyword>
<dbReference type="SUPFAM" id="SSF53448">
    <property type="entry name" value="Nucleotide-diphospho-sugar transferases"/>
    <property type="match status" value="1"/>
</dbReference>
<keyword evidence="2" id="KW-0328">Glycosyltransferase</keyword>
<dbReference type="InterPro" id="IPR001173">
    <property type="entry name" value="Glyco_trans_2-like"/>
</dbReference>
<feature type="transmembrane region" description="Helical" evidence="4">
    <location>
        <begin position="6"/>
        <end position="25"/>
    </location>
</feature>
<keyword evidence="4" id="KW-0472">Membrane</keyword>
<reference evidence="6" key="1">
    <citation type="submission" date="2020-10" db="EMBL/GenBank/DDBJ databases">
        <title>Mucilaginibacter mali sp. nov., isolated from rhizosphere soil of apple orchard.</title>
        <authorList>
            <person name="Lee J.-S."/>
            <person name="Kim H.S."/>
            <person name="Kim J.-S."/>
        </authorList>
    </citation>
    <scope>NUCLEOTIDE SEQUENCE</scope>
    <source>
        <strain evidence="6">KCTC 22746</strain>
    </source>
</reference>
<keyword evidence="7" id="KW-1185">Reference proteome</keyword>
<dbReference type="InterPro" id="IPR029044">
    <property type="entry name" value="Nucleotide-diphossugar_trans"/>
</dbReference>
<sequence>METYIYVALFALFQLCLIVQLYFLIGRYNRLRVFKTNLIEEPVTLPVSVIISARNEAQNLAQFLPSILTQDHPDYEVIVINDCSSDGSDIILMDMKERYSHLKVVTITEHDRFKTGKKFALTLGIKAAAHEHMLFTDADCTPASDQWIRLMVRNFDGKAEIVLGYSPYNRTGGLLNTFVRFETLKTGINFLSSALAGDAYMGVGRNLAYTKSLFFRSKGFATHMHLLSGDDDLFVNQNAAADNVRVEIADESFTYSPAKRTFRAWYRQKKRHSGVGKYYQSKHRRMLTLDAISGFLFYNLLIFSFIFRYEPLLASGLLLLRMAVQYFIYVPIFKKLKARDLLLYLPFLDLFYYFYLNIFGLIGSFAKTKQWK</sequence>
<dbReference type="Pfam" id="PF00535">
    <property type="entry name" value="Glycos_transf_2"/>
    <property type="match status" value="1"/>
</dbReference>
<accession>A0A929KXH4</accession>
<feature type="transmembrane region" description="Helical" evidence="4">
    <location>
        <begin position="312"/>
        <end position="329"/>
    </location>
</feature>
<evidence type="ECO:0000256" key="3">
    <source>
        <dbReference type="ARBA" id="ARBA00022679"/>
    </source>
</evidence>
<dbReference type="Gene3D" id="3.90.550.10">
    <property type="entry name" value="Spore Coat Polysaccharide Biosynthesis Protein SpsA, Chain A"/>
    <property type="match status" value="1"/>
</dbReference>
<evidence type="ECO:0000256" key="2">
    <source>
        <dbReference type="ARBA" id="ARBA00022676"/>
    </source>
</evidence>
<feature type="transmembrane region" description="Helical" evidence="4">
    <location>
        <begin position="287"/>
        <end position="306"/>
    </location>
</feature>
<proteinExistence type="inferred from homology"/>
<comment type="caution">
    <text evidence="6">The sequence shown here is derived from an EMBL/GenBank/DDBJ whole genome shotgun (WGS) entry which is preliminary data.</text>
</comment>
<evidence type="ECO:0000259" key="5">
    <source>
        <dbReference type="Pfam" id="PF00535"/>
    </source>
</evidence>
<name>A0A929KXH4_9SPHI</name>
<protein>
    <submittedName>
        <fullName evidence="6">Glycosyltransferase</fullName>
    </submittedName>
</protein>
<organism evidence="6 7">
    <name type="scientific">Mucilaginibacter myungsuensis</name>
    <dbReference type="NCBI Taxonomy" id="649104"/>
    <lineage>
        <taxon>Bacteria</taxon>
        <taxon>Pseudomonadati</taxon>
        <taxon>Bacteroidota</taxon>
        <taxon>Sphingobacteriia</taxon>
        <taxon>Sphingobacteriales</taxon>
        <taxon>Sphingobacteriaceae</taxon>
        <taxon>Mucilaginibacter</taxon>
    </lineage>
</organism>
<dbReference type="AlphaFoldDB" id="A0A929KXH4"/>
<keyword evidence="4" id="KW-1133">Transmembrane helix</keyword>
<keyword evidence="3" id="KW-0808">Transferase</keyword>
<dbReference type="PANTHER" id="PTHR43630">
    <property type="entry name" value="POLY-BETA-1,6-N-ACETYL-D-GLUCOSAMINE SYNTHASE"/>
    <property type="match status" value="1"/>
</dbReference>
<evidence type="ECO:0000256" key="4">
    <source>
        <dbReference type="SAM" id="Phobius"/>
    </source>
</evidence>
<dbReference type="PANTHER" id="PTHR43630:SF1">
    <property type="entry name" value="POLY-BETA-1,6-N-ACETYL-D-GLUCOSAMINE SYNTHASE"/>
    <property type="match status" value="1"/>
</dbReference>
<evidence type="ECO:0000256" key="1">
    <source>
        <dbReference type="ARBA" id="ARBA00006739"/>
    </source>
</evidence>
<feature type="transmembrane region" description="Helical" evidence="4">
    <location>
        <begin position="341"/>
        <end position="366"/>
    </location>
</feature>